<organism evidence="3 4">
    <name type="scientific">Tistlia consotensis USBA 355</name>
    <dbReference type="NCBI Taxonomy" id="560819"/>
    <lineage>
        <taxon>Bacteria</taxon>
        <taxon>Pseudomonadati</taxon>
        <taxon>Pseudomonadota</taxon>
        <taxon>Alphaproteobacteria</taxon>
        <taxon>Rhodospirillales</taxon>
        <taxon>Rhodovibrionaceae</taxon>
        <taxon>Tistlia</taxon>
    </lineage>
</organism>
<evidence type="ECO:0000313" key="4">
    <source>
        <dbReference type="Proteomes" id="UP000192917"/>
    </source>
</evidence>
<dbReference type="CDD" id="cd05819">
    <property type="entry name" value="NHL"/>
    <property type="match status" value="1"/>
</dbReference>
<dbReference type="RefSeq" id="WP_085123338.1">
    <property type="nucleotide sequence ID" value="NZ_FWZX01000010.1"/>
</dbReference>
<dbReference type="GO" id="GO:0000209">
    <property type="term" value="P:protein polyubiquitination"/>
    <property type="evidence" value="ECO:0007669"/>
    <property type="project" value="TreeGrafter"/>
</dbReference>
<dbReference type="InterPro" id="IPR001258">
    <property type="entry name" value="NHL_repeat"/>
</dbReference>
<dbReference type="InterPro" id="IPR050952">
    <property type="entry name" value="TRIM-NHL_E3_ligases"/>
</dbReference>
<dbReference type="InterPro" id="IPR011042">
    <property type="entry name" value="6-blade_b-propeller_TolB-like"/>
</dbReference>
<dbReference type="SUPFAM" id="SSF63825">
    <property type="entry name" value="YWTD domain"/>
    <property type="match status" value="1"/>
</dbReference>
<dbReference type="Pfam" id="PF01436">
    <property type="entry name" value="NHL"/>
    <property type="match status" value="1"/>
</dbReference>
<dbReference type="PANTHER" id="PTHR24104">
    <property type="entry name" value="E3 UBIQUITIN-PROTEIN LIGASE NHLRC1-RELATED"/>
    <property type="match status" value="1"/>
</dbReference>
<keyword evidence="1" id="KW-0677">Repeat</keyword>
<feature type="region of interest" description="Disordered" evidence="2">
    <location>
        <begin position="1"/>
        <end position="24"/>
    </location>
</feature>
<sequence length="395" mass="41760">MRVALAPSFQPLKAPGTATGGAPLADPAGPRVVLGWSEDALAAPLAPSRRSLFGPRGLCLHPEGSLWVADSGHHRLLGWRRLPMKDDAPADLLVGQPDFGREGRNAKGPVGLATLNVPTGVCAWGQGLAVADAWNHRVLLWHRTPAEPNRPADLVLGQDDAGAMLANRGADRPTAASLHWPYGVAEIDGKLVVADSGNRRVLVWDRPARNGQPADLVLGQTGFETRDENAGGPVGPVGMRWPHGLAWWRGRLAVSDAGNNRIMLWDGLPTRDGAPCDLVLGQADATGCDHNRGAYYPCAAALNMPYAVAVSEGRLIVADTANSRLLGWSEAAPDAPDAPADRLSGQVDFASKGDNAWRPAGRDTLCWPYGLSARDGLLAVADSGNNRVLLWDLAP</sequence>
<proteinExistence type="predicted"/>
<dbReference type="Gene3D" id="2.120.10.30">
    <property type="entry name" value="TolB, C-terminal domain"/>
    <property type="match status" value="3"/>
</dbReference>
<dbReference type="GO" id="GO:0061630">
    <property type="term" value="F:ubiquitin protein ligase activity"/>
    <property type="evidence" value="ECO:0007669"/>
    <property type="project" value="TreeGrafter"/>
</dbReference>
<dbReference type="PANTHER" id="PTHR24104:SF53">
    <property type="match status" value="1"/>
</dbReference>
<gene>
    <name evidence="3" type="ORF">SAMN05428998_110122</name>
</gene>
<feature type="compositionally biased region" description="Low complexity" evidence="2">
    <location>
        <begin position="11"/>
        <end position="24"/>
    </location>
</feature>
<dbReference type="GO" id="GO:0043161">
    <property type="term" value="P:proteasome-mediated ubiquitin-dependent protein catabolic process"/>
    <property type="evidence" value="ECO:0007669"/>
    <property type="project" value="TreeGrafter"/>
</dbReference>
<reference evidence="3 4" key="1">
    <citation type="submission" date="2017-04" db="EMBL/GenBank/DDBJ databases">
        <authorList>
            <person name="Afonso C.L."/>
            <person name="Miller P.J."/>
            <person name="Scott M.A."/>
            <person name="Spackman E."/>
            <person name="Goraichik I."/>
            <person name="Dimitrov K.M."/>
            <person name="Suarez D.L."/>
            <person name="Swayne D.E."/>
        </authorList>
    </citation>
    <scope>NUCLEOTIDE SEQUENCE [LARGE SCALE GENOMIC DNA]</scope>
    <source>
        <strain evidence="3 4">USBA 355</strain>
    </source>
</reference>
<name>A0A1Y6BW94_9PROT</name>
<dbReference type="AlphaFoldDB" id="A0A1Y6BW94"/>
<evidence type="ECO:0000256" key="2">
    <source>
        <dbReference type="SAM" id="MobiDB-lite"/>
    </source>
</evidence>
<keyword evidence="4" id="KW-1185">Reference proteome</keyword>
<evidence type="ECO:0000256" key="1">
    <source>
        <dbReference type="ARBA" id="ARBA00022737"/>
    </source>
</evidence>
<accession>A0A1Y6BW94</accession>
<dbReference type="Proteomes" id="UP000192917">
    <property type="component" value="Unassembled WGS sequence"/>
</dbReference>
<dbReference type="EMBL" id="FWZX01000010">
    <property type="protein sequence ID" value="SMF30643.1"/>
    <property type="molecule type" value="Genomic_DNA"/>
</dbReference>
<evidence type="ECO:0000313" key="3">
    <source>
        <dbReference type="EMBL" id="SMF30643.1"/>
    </source>
</evidence>
<protein>
    <submittedName>
        <fullName evidence="3">NHL repeat-containing protein</fullName>
    </submittedName>
</protein>
<dbReference type="STRING" id="560819.SAMN05428998_110122"/>